<name>A0A4U6DA05_9BACT</name>
<proteinExistence type="predicted"/>
<dbReference type="InterPro" id="IPR003329">
    <property type="entry name" value="Cytidylyl_trans"/>
</dbReference>
<dbReference type="GO" id="GO:0008781">
    <property type="term" value="F:N-acylneuraminate cytidylyltransferase activity"/>
    <property type="evidence" value="ECO:0007669"/>
    <property type="project" value="TreeGrafter"/>
</dbReference>
<dbReference type="InterPro" id="IPR029044">
    <property type="entry name" value="Nucleotide-diphossugar_trans"/>
</dbReference>
<dbReference type="Gene3D" id="3.90.550.10">
    <property type="entry name" value="Spore Coat Polysaccharide Biosynthesis Protein SpsA, Chain A"/>
    <property type="match status" value="1"/>
</dbReference>
<accession>A0A4U6DA05</accession>
<dbReference type="CDD" id="cd02513">
    <property type="entry name" value="CMP-NeuAc_Synthase"/>
    <property type="match status" value="1"/>
</dbReference>
<keyword evidence="2" id="KW-1185">Reference proteome</keyword>
<dbReference type="Pfam" id="PF02348">
    <property type="entry name" value="CTP_transf_3"/>
    <property type="match status" value="1"/>
</dbReference>
<dbReference type="PANTHER" id="PTHR21485">
    <property type="entry name" value="HAD SUPERFAMILY MEMBERS CMAS AND KDSC"/>
    <property type="match status" value="1"/>
</dbReference>
<comment type="caution">
    <text evidence="1">The sequence shown here is derived from an EMBL/GenBank/DDBJ whole genome shotgun (WGS) entry which is preliminary data.</text>
</comment>
<dbReference type="InterPro" id="IPR050793">
    <property type="entry name" value="CMP-NeuNAc_synthase"/>
</dbReference>
<dbReference type="PANTHER" id="PTHR21485:SF6">
    <property type="entry name" value="N-ACYLNEURAMINATE CYTIDYLYLTRANSFERASE-RELATED"/>
    <property type="match status" value="1"/>
</dbReference>
<dbReference type="EMBL" id="SZVO01000001">
    <property type="protein sequence ID" value="TKT94370.1"/>
    <property type="molecule type" value="Genomic_DNA"/>
</dbReference>
<keyword evidence="1" id="KW-0548">Nucleotidyltransferase</keyword>
<protein>
    <submittedName>
        <fullName evidence="1">Acylneuraminate cytidylyltransferase family protein</fullName>
    </submittedName>
</protein>
<dbReference type="Proteomes" id="UP000304900">
    <property type="component" value="Unassembled WGS sequence"/>
</dbReference>
<sequence>MLAIIPARGGSKGLPGKNIKPIAGHPLIAYSIKAALDSPSVTRVIVSTDSEEIAQVARSYGAEIPFIRPSEFANDLSTDLEVFTHALDWLEMNENYKPDLVVQFRPTSPVRFLHDIEICIHKMQSSEADSLRIVTPAFHTPFKMWVLDEASAQMQPLLQQDIIRESYNQPRQNLPEIYWQIGTLDVIRTDVITERKSMSGKNILPYIIEQQFAVDIDDLGSFKRAEEMILKYDCVKFVS</sequence>
<evidence type="ECO:0000313" key="1">
    <source>
        <dbReference type="EMBL" id="TKT94370.1"/>
    </source>
</evidence>
<evidence type="ECO:0000313" key="2">
    <source>
        <dbReference type="Proteomes" id="UP000304900"/>
    </source>
</evidence>
<dbReference type="SUPFAM" id="SSF53448">
    <property type="entry name" value="Nucleotide-diphospho-sugar transferases"/>
    <property type="match status" value="1"/>
</dbReference>
<dbReference type="OrthoDB" id="9805604at2"/>
<reference evidence="1 2" key="1">
    <citation type="submission" date="2019-05" db="EMBL/GenBank/DDBJ databases">
        <title>Dyadobacter AR-3-8 sp. nov., isolated from arctic soil.</title>
        <authorList>
            <person name="Chaudhary D.K."/>
        </authorList>
    </citation>
    <scope>NUCLEOTIDE SEQUENCE [LARGE SCALE GENOMIC DNA]</scope>
    <source>
        <strain evidence="1 2">AR-3-8</strain>
    </source>
</reference>
<dbReference type="AlphaFoldDB" id="A0A4U6DA05"/>
<keyword evidence="1" id="KW-0808">Transferase</keyword>
<organism evidence="1 2">
    <name type="scientific">Dyadobacter frigoris</name>
    <dbReference type="NCBI Taxonomy" id="2576211"/>
    <lineage>
        <taxon>Bacteria</taxon>
        <taxon>Pseudomonadati</taxon>
        <taxon>Bacteroidota</taxon>
        <taxon>Cytophagia</taxon>
        <taxon>Cytophagales</taxon>
        <taxon>Spirosomataceae</taxon>
        <taxon>Dyadobacter</taxon>
    </lineage>
</organism>
<gene>
    <name evidence="1" type="ORF">FDK13_02670</name>
</gene>